<comment type="caution">
    <text evidence="1">The sequence shown here is derived from an EMBL/GenBank/DDBJ whole genome shotgun (WGS) entry which is preliminary data.</text>
</comment>
<proteinExistence type="predicted"/>
<accession>A0A947GI65</accession>
<keyword evidence="2" id="KW-1185">Reference proteome</keyword>
<reference evidence="1" key="1">
    <citation type="submission" date="2020-11" db="EMBL/GenBank/DDBJ databases">
        <authorList>
            <person name="Konstantinou D."/>
            <person name="Gkelis S."/>
            <person name="Popin R."/>
            <person name="Fewer D."/>
            <person name="Sivonen K."/>
        </authorList>
    </citation>
    <scope>NUCLEOTIDE SEQUENCE</scope>
    <source>
        <strain evidence="1">TAU-MAC 1115</strain>
    </source>
</reference>
<organism evidence="1 2">
    <name type="scientific">Leptothoe spongobia TAU-MAC 1115</name>
    <dbReference type="NCBI Taxonomy" id="1967444"/>
    <lineage>
        <taxon>Bacteria</taxon>
        <taxon>Bacillati</taxon>
        <taxon>Cyanobacteriota</taxon>
        <taxon>Cyanophyceae</taxon>
        <taxon>Nodosilineales</taxon>
        <taxon>Cymatolegaceae</taxon>
        <taxon>Leptothoe</taxon>
        <taxon>Leptothoe spongobia</taxon>
    </lineage>
</organism>
<evidence type="ECO:0000313" key="2">
    <source>
        <dbReference type="Proteomes" id="UP000717364"/>
    </source>
</evidence>
<dbReference type="EMBL" id="JADOES010000009">
    <property type="protein sequence ID" value="MBT9315058.1"/>
    <property type="molecule type" value="Genomic_DNA"/>
</dbReference>
<evidence type="ECO:0000313" key="1">
    <source>
        <dbReference type="EMBL" id="MBT9315058.1"/>
    </source>
</evidence>
<name>A0A947GI65_9CYAN</name>
<dbReference type="AlphaFoldDB" id="A0A947GI65"/>
<gene>
    <name evidence="1" type="ORF">IXB50_06440</name>
</gene>
<dbReference type="RefSeq" id="WP_215608130.1">
    <property type="nucleotide sequence ID" value="NZ_JADOES010000009.1"/>
</dbReference>
<dbReference type="Proteomes" id="UP000717364">
    <property type="component" value="Unassembled WGS sequence"/>
</dbReference>
<protein>
    <submittedName>
        <fullName evidence="1">Uncharacterized protein</fullName>
    </submittedName>
</protein>
<reference evidence="1" key="2">
    <citation type="journal article" date="2021" name="Mar. Drugs">
        <title>Genome Reduction and Secondary Metabolism of the Marine Sponge-Associated Cyanobacterium Leptothoe.</title>
        <authorList>
            <person name="Konstantinou D."/>
            <person name="Popin R.V."/>
            <person name="Fewer D.P."/>
            <person name="Sivonen K."/>
            <person name="Gkelis S."/>
        </authorList>
    </citation>
    <scope>NUCLEOTIDE SEQUENCE</scope>
    <source>
        <strain evidence="1">TAU-MAC 1115</strain>
    </source>
</reference>
<sequence>MLQDTSTGTEVSKVQPATLPEHQFETVRHILFGTLTALRNTIALLHKLNYAEPNDWIQPLPTGRPNEVMAILTKHIRVD</sequence>